<keyword evidence="3" id="KW-0067">ATP-binding</keyword>
<dbReference type="Gene3D" id="3.40.50.300">
    <property type="entry name" value="P-loop containing nucleotide triphosphate hydrolases"/>
    <property type="match status" value="1"/>
</dbReference>
<dbReference type="InterPro" id="IPR027417">
    <property type="entry name" value="P-loop_NTPase"/>
</dbReference>
<dbReference type="GO" id="GO:0005524">
    <property type="term" value="F:ATP binding"/>
    <property type="evidence" value="ECO:0007669"/>
    <property type="project" value="UniProtKB-KW"/>
</dbReference>
<dbReference type="InterPro" id="IPR001482">
    <property type="entry name" value="T2SS/T4SS_dom"/>
</dbReference>
<dbReference type="Pfam" id="PF00437">
    <property type="entry name" value="T2SSE"/>
    <property type="match status" value="1"/>
</dbReference>
<dbReference type="GO" id="GO:0005886">
    <property type="term" value="C:plasma membrane"/>
    <property type="evidence" value="ECO:0007669"/>
    <property type="project" value="TreeGrafter"/>
</dbReference>
<dbReference type="PANTHER" id="PTHR30258:SF1">
    <property type="entry name" value="PROTEIN TRANSPORT PROTEIN HOFB HOMOLOG"/>
    <property type="match status" value="1"/>
</dbReference>
<name>A0A1F5CGS5_9BACT</name>
<dbReference type="PANTHER" id="PTHR30258">
    <property type="entry name" value="TYPE II SECRETION SYSTEM PROTEIN GSPE-RELATED"/>
    <property type="match status" value="1"/>
</dbReference>
<dbReference type="InterPro" id="IPR003593">
    <property type="entry name" value="AAA+_ATPase"/>
</dbReference>
<accession>A0A1F5CGS5</accession>
<comment type="caution">
    <text evidence="5">The sequence shown here is derived from an EMBL/GenBank/DDBJ whole genome shotgun (WGS) entry which is preliminary data.</text>
</comment>
<dbReference type="GO" id="GO:0016887">
    <property type="term" value="F:ATP hydrolysis activity"/>
    <property type="evidence" value="ECO:0007669"/>
    <property type="project" value="TreeGrafter"/>
</dbReference>
<sequence>MNKLRVRFRLDGTLQTVVILPVEIAPAVISRIKILSNLQIDETRRPQDGRFTTVVGEREIDLRVAILPTARGEKATMRILDPTIGLKTLPELGIVGRNLEVIERGIRKPFGMILMTGPTGSGKSTTIYGILQILNTEGVNIVSLEDPVEYYVDGVNQSQIRPELGYTFANGLRQILRQDPNIIVVGEMRDSETAGLATQAALTGHLVLSTLHTNDAIGVIPRLINMGVAPYLIPSALNVALAQRLVKRLCPDCKKEITAPEPIRNNILKSIEEMPEEFRPKIKKEEIKIFKPQGCPKCGNKGTRGRIAVFEVLEMTPSLEEIIISGPTESKILSEAKRQGMVTLLQDGILKVLEGIVGFDELAQVVSVNEQTK</sequence>
<evidence type="ECO:0000256" key="2">
    <source>
        <dbReference type="ARBA" id="ARBA00022741"/>
    </source>
</evidence>
<dbReference type="SMART" id="SM00382">
    <property type="entry name" value="AAA"/>
    <property type="match status" value="1"/>
</dbReference>
<dbReference type="Proteomes" id="UP000178974">
    <property type="component" value="Unassembled WGS sequence"/>
</dbReference>
<dbReference type="Gene3D" id="3.30.450.90">
    <property type="match status" value="1"/>
</dbReference>
<gene>
    <name evidence="5" type="ORF">A2567_00380</name>
</gene>
<dbReference type="AlphaFoldDB" id="A0A1F5CGS5"/>
<keyword evidence="2" id="KW-0547">Nucleotide-binding</keyword>
<evidence type="ECO:0000313" key="5">
    <source>
        <dbReference type="EMBL" id="OGD42078.1"/>
    </source>
</evidence>
<dbReference type="SUPFAM" id="SSF52540">
    <property type="entry name" value="P-loop containing nucleoside triphosphate hydrolases"/>
    <property type="match status" value="1"/>
</dbReference>
<evidence type="ECO:0000313" key="6">
    <source>
        <dbReference type="Proteomes" id="UP000178974"/>
    </source>
</evidence>
<proteinExistence type="inferred from homology"/>
<reference evidence="5 6" key="1">
    <citation type="journal article" date="2016" name="Nat. Commun.">
        <title>Thousands of microbial genomes shed light on interconnected biogeochemical processes in an aquifer system.</title>
        <authorList>
            <person name="Anantharaman K."/>
            <person name="Brown C.T."/>
            <person name="Hug L.A."/>
            <person name="Sharon I."/>
            <person name="Castelle C.J."/>
            <person name="Probst A.J."/>
            <person name="Thomas B.C."/>
            <person name="Singh A."/>
            <person name="Wilkins M.J."/>
            <person name="Karaoz U."/>
            <person name="Brodie E.L."/>
            <person name="Williams K.H."/>
            <person name="Hubbard S.S."/>
            <person name="Banfield J.F."/>
        </authorList>
    </citation>
    <scope>NUCLEOTIDE SEQUENCE [LARGE SCALE GENOMIC DNA]</scope>
</reference>
<feature type="domain" description="AAA+ ATPase" evidence="4">
    <location>
        <begin position="109"/>
        <end position="230"/>
    </location>
</feature>
<evidence type="ECO:0000256" key="3">
    <source>
        <dbReference type="ARBA" id="ARBA00022840"/>
    </source>
</evidence>
<comment type="similarity">
    <text evidence="1">Belongs to the GSP E family.</text>
</comment>
<dbReference type="EMBL" id="MEZA01000022">
    <property type="protein sequence ID" value="OGD42078.1"/>
    <property type="molecule type" value="Genomic_DNA"/>
</dbReference>
<organism evidence="5 6">
    <name type="scientific">Candidatus Azambacteria bacterium RIFOXYD1_FULL_42_11</name>
    <dbReference type="NCBI Taxonomy" id="1797310"/>
    <lineage>
        <taxon>Bacteria</taxon>
        <taxon>Candidatus Azamiibacteriota</taxon>
    </lineage>
</organism>
<dbReference type="CDD" id="cd01129">
    <property type="entry name" value="PulE-GspE-like"/>
    <property type="match status" value="1"/>
</dbReference>
<protein>
    <recommendedName>
        <fullName evidence="4">AAA+ ATPase domain-containing protein</fullName>
    </recommendedName>
</protein>
<evidence type="ECO:0000259" key="4">
    <source>
        <dbReference type="SMART" id="SM00382"/>
    </source>
</evidence>
<evidence type="ECO:0000256" key="1">
    <source>
        <dbReference type="ARBA" id="ARBA00006611"/>
    </source>
</evidence>